<evidence type="ECO:0000313" key="3">
    <source>
        <dbReference type="Proteomes" id="UP000241797"/>
    </source>
</evidence>
<evidence type="ECO:0000313" key="2">
    <source>
        <dbReference type="EMBL" id="AVP40328.1"/>
    </source>
</evidence>
<dbReference type="InterPro" id="IPR019096">
    <property type="entry name" value="YopX_protein"/>
</dbReference>
<proteinExistence type="predicted"/>
<dbReference type="KEGG" id="vg:54990076"/>
<reference evidence="2 3" key="1">
    <citation type="submission" date="2018-03" db="EMBL/GenBank/DDBJ databases">
        <title>Isolation, the biological characteristics and genomics of two new strains of lysate Staphylococcus aureus phage.</title>
        <authorList>
            <person name="Jin X."/>
            <person name="Zhang C."/>
        </authorList>
    </citation>
    <scope>NUCLEOTIDE SEQUENCE [LARGE SCALE GENOMIC DNA]</scope>
</reference>
<dbReference type="Proteomes" id="UP000241797">
    <property type="component" value="Segment"/>
</dbReference>
<organism evidence="2 3">
    <name type="scientific">Staphylococcus phage phiSA_BS1</name>
    <dbReference type="NCBI Taxonomy" id="2126734"/>
    <lineage>
        <taxon>Viruses</taxon>
        <taxon>Duplodnaviria</taxon>
        <taxon>Heunggongvirae</taxon>
        <taxon>Uroviricota</taxon>
        <taxon>Caudoviricetes</taxon>
        <taxon>Herelleviridae</taxon>
        <taxon>Twortvirinae</taxon>
        <taxon>Baoshanvirus</taxon>
        <taxon>Baoshanvirus BS1</taxon>
    </lineage>
</organism>
<dbReference type="EMBL" id="MH078572">
    <property type="protein sequence ID" value="AVP40328.1"/>
    <property type="molecule type" value="Genomic_DNA"/>
</dbReference>
<sequence length="129" mass="15172">MIKYRAWDKEDKEWLSIRTIGFYDDGELWYLQAWDENENDIDPPYFSDDLGVKWELSQSTGLKDVHEVEFFDKDIARDIDSEELGLVEYVNGAFIMKFVGGDGADLYDVKDNFEIIGNQFEHSNLLEER</sequence>
<dbReference type="SUPFAM" id="SSF159006">
    <property type="entry name" value="YopX-like"/>
    <property type="match status" value="1"/>
</dbReference>
<keyword evidence="3" id="KW-1185">Reference proteome</keyword>
<dbReference type="RefSeq" id="YP_009799587.1">
    <property type="nucleotide sequence ID" value="NC_047945.1"/>
</dbReference>
<accession>A0A2P1MXP8</accession>
<feature type="domain" description="YopX protein" evidence="1">
    <location>
        <begin position="3"/>
        <end position="127"/>
    </location>
</feature>
<dbReference type="Gene3D" id="2.30.30.290">
    <property type="entry name" value="YopX-like domains"/>
    <property type="match status" value="1"/>
</dbReference>
<evidence type="ECO:0000259" key="1">
    <source>
        <dbReference type="Pfam" id="PF09643"/>
    </source>
</evidence>
<dbReference type="GeneID" id="54990076"/>
<name>A0A2P1MXP8_9CAUD</name>
<dbReference type="Pfam" id="PF09643">
    <property type="entry name" value="YopX"/>
    <property type="match status" value="1"/>
</dbReference>
<protein>
    <recommendedName>
        <fullName evidence="1">YopX protein domain-containing protein</fullName>
    </recommendedName>
</protein>
<dbReference type="InterPro" id="IPR023385">
    <property type="entry name" value="YopX-like_C"/>
</dbReference>